<evidence type="ECO:0000256" key="1">
    <source>
        <dbReference type="ARBA" id="ARBA00006962"/>
    </source>
</evidence>
<dbReference type="AlphaFoldDB" id="A0A1G9LQL3"/>
<dbReference type="InterPro" id="IPR010610">
    <property type="entry name" value="EryCIII-like_C"/>
</dbReference>
<dbReference type="GO" id="GO:0017000">
    <property type="term" value="P:antibiotic biosynthetic process"/>
    <property type="evidence" value="ECO:0007669"/>
    <property type="project" value="UniProtKB-KW"/>
</dbReference>
<sequence length="415" mass="46174">MRVLLACVGLKTHFYKIVTTAWALQTAGHEVLVASHPMLVDDIIGAGLSAVSVGEDHLMFAQSKPGTRSYSRDWDFTFSTPETLTWDYLHELHASLVDRFHTTLNNDTFVDGMVEFAERWRPDLVLWELGTYAGAFAARAAGAAHARIVWGQDVTMRARQEFLRLEQERAPQDRDDPLETWLQEVASRFGDSFDEELVTGQFTLDLLPASARLPTDLHVVPVRYVPHNGPSVVPAWVYEEPKRPRVCVTLGLAGRERGLDYVSQADFLEAVADLDVELVVTMNEFQRAQLREVPANARIVDFIPLHALLPSCAAIVHHGGSGTWATAMLAGVPQVVVAATWDTPVKAQHLERVGAGLHVPAAELTPDVLRAKVVRVLDDPAFRESAERLRQEVLSEPSPNEVVATLERLTRRYRS</sequence>
<dbReference type="InterPro" id="IPR050426">
    <property type="entry name" value="Glycosyltransferase_28"/>
</dbReference>
<evidence type="ECO:0000313" key="7">
    <source>
        <dbReference type="EMBL" id="SDL64057.1"/>
    </source>
</evidence>
<dbReference type="PANTHER" id="PTHR48050:SF13">
    <property type="entry name" value="STEROL 3-BETA-GLUCOSYLTRANSFERASE UGT80A2"/>
    <property type="match status" value="1"/>
</dbReference>
<dbReference type="Pfam" id="PF21036">
    <property type="entry name" value="EryCIII-like_N"/>
    <property type="match status" value="1"/>
</dbReference>
<dbReference type="CDD" id="cd03784">
    <property type="entry name" value="GT1_Gtf-like"/>
    <property type="match status" value="1"/>
</dbReference>
<proteinExistence type="inferred from homology"/>
<dbReference type="Proteomes" id="UP000199682">
    <property type="component" value="Unassembled WGS sequence"/>
</dbReference>
<dbReference type="NCBIfam" id="TIGR04516">
    <property type="entry name" value="glycosyl_450act"/>
    <property type="match status" value="1"/>
</dbReference>
<dbReference type="RefSeq" id="WP_090009092.1">
    <property type="nucleotide sequence ID" value="NZ_FNET01000012.1"/>
</dbReference>
<keyword evidence="3 7" id="KW-0808">Transferase</keyword>
<keyword evidence="4" id="KW-0045">Antibiotic biosynthesis</keyword>
<evidence type="ECO:0000259" key="6">
    <source>
        <dbReference type="Pfam" id="PF21036"/>
    </source>
</evidence>
<dbReference type="InterPro" id="IPR048284">
    <property type="entry name" value="EryCIII-like_N"/>
</dbReference>
<dbReference type="GO" id="GO:0016758">
    <property type="term" value="F:hexosyltransferase activity"/>
    <property type="evidence" value="ECO:0007669"/>
    <property type="project" value="UniProtKB-ARBA"/>
</dbReference>
<name>A0A1G9LQL3_9PSEU</name>
<evidence type="ECO:0000256" key="3">
    <source>
        <dbReference type="ARBA" id="ARBA00022679"/>
    </source>
</evidence>
<reference evidence="8" key="1">
    <citation type="submission" date="2016-10" db="EMBL/GenBank/DDBJ databases">
        <authorList>
            <person name="Varghese N."/>
            <person name="Submissions S."/>
        </authorList>
    </citation>
    <scope>NUCLEOTIDE SEQUENCE [LARGE SCALE GENOMIC DNA]</scope>
    <source>
        <strain evidence="8">DSM 44796</strain>
    </source>
</reference>
<dbReference type="InterPro" id="IPR002213">
    <property type="entry name" value="UDP_glucos_trans"/>
</dbReference>
<gene>
    <name evidence="7" type="ORF">SAMN04488074_112147</name>
</gene>
<evidence type="ECO:0000256" key="4">
    <source>
        <dbReference type="ARBA" id="ARBA00023194"/>
    </source>
</evidence>
<dbReference type="GO" id="GO:0008194">
    <property type="term" value="F:UDP-glycosyltransferase activity"/>
    <property type="evidence" value="ECO:0007669"/>
    <property type="project" value="InterPro"/>
</dbReference>
<evidence type="ECO:0000259" key="5">
    <source>
        <dbReference type="Pfam" id="PF06722"/>
    </source>
</evidence>
<dbReference type="InterPro" id="IPR030953">
    <property type="entry name" value="Glycosyl_450act"/>
</dbReference>
<dbReference type="PANTHER" id="PTHR48050">
    <property type="entry name" value="STEROL 3-BETA-GLUCOSYLTRANSFERASE"/>
    <property type="match status" value="1"/>
</dbReference>
<evidence type="ECO:0000313" key="8">
    <source>
        <dbReference type="Proteomes" id="UP000199682"/>
    </source>
</evidence>
<accession>A0A1G9LQL3</accession>
<feature type="domain" description="Erythromycin biosynthesis protein CIII-like C-terminal" evidence="5">
    <location>
        <begin position="267"/>
        <end position="409"/>
    </location>
</feature>
<evidence type="ECO:0000256" key="2">
    <source>
        <dbReference type="ARBA" id="ARBA00022676"/>
    </source>
</evidence>
<dbReference type="EMBL" id="FNET01000012">
    <property type="protein sequence ID" value="SDL64057.1"/>
    <property type="molecule type" value="Genomic_DNA"/>
</dbReference>
<keyword evidence="2" id="KW-0328">Glycosyltransferase</keyword>
<dbReference type="FunFam" id="3.40.50.2000:FF:000072">
    <property type="entry name" value="Glycosyl transferase"/>
    <property type="match status" value="1"/>
</dbReference>
<comment type="similarity">
    <text evidence="1">Belongs to the glycosyltransferase 28 family.</text>
</comment>
<dbReference type="SUPFAM" id="SSF53756">
    <property type="entry name" value="UDP-Glycosyltransferase/glycogen phosphorylase"/>
    <property type="match status" value="1"/>
</dbReference>
<dbReference type="Pfam" id="PF06722">
    <property type="entry name" value="EryCIII-like_C"/>
    <property type="match status" value="1"/>
</dbReference>
<protein>
    <submittedName>
        <fullName evidence="7">L-desosaminyltransferase</fullName>
    </submittedName>
</protein>
<dbReference type="Gene3D" id="3.40.50.2000">
    <property type="entry name" value="Glycogen Phosphorylase B"/>
    <property type="match status" value="2"/>
</dbReference>
<feature type="domain" description="Erythromycin biosynthesis protein CIII-like N-terminal" evidence="6">
    <location>
        <begin position="22"/>
        <end position="251"/>
    </location>
</feature>
<organism evidence="7 8">
    <name type="scientific">Lentzea albidocapillata subsp. violacea</name>
    <dbReference type="NCBI Taxonomy" id="128104"/>
    <lineage>
        <taxon>Bacteria</taxon>
        <taxon>Bacillati</taxon>
        <taxon>Actinomycetota</taxon>
        <taxon>Actinomycetes</taxon>
        <taxon>Pseudonocardiales</taxon>
        <taxon>Pseudonocardiaceae</taxon>
        <taxon>Lentzea</taxon>
    </lineage>
</organism>